<dbReference type="PRINTS" id="PR00169">
    <property type="entry name" value="KCHANNEL"/>
</dbReference>
<dbReference type="GO" id="GO:0051260">
    <property type="term" value="P:protein homooligomerization"/>
    <property type="evidence" value="ECO:0007669"/>
    <property type="project" value="InterPro"/>
</dbReference>
<protein>
    <recommendedName>
        <fullName evidence="17">BTB domain-containing protein</fullName>
    </recommendedName>
</protein>
<dbReference type="Pfam" id="PF02214">
    <property type="entry name" value="BTB_2"/>
    <property type="match status" value="1"/>
</dbReference>
<evidence type="ECO:0000256" key="7">
    <source>
        <dbReference type="ARBA" id="ARBA00022958"/>
    </source>
</evidence>
<dbReference type="Gene3D" id="3.30.710.10">
    <property type="entry name" value="Potassium Channel Kv1.1, Chain A"/>
    <property type="match status" value="1"/>
</dbReference>
<feature type="transmembrane region" description="Helical" evidence="12">
    <location>
        <begin position="265"/>
        <end position="283"/>
    </location>
</feature>
<evidence type="ECO:0000256" key="11">
    <source>
        <dbReference type="ARBA" id="ARBA00023303"/>
    </source>
</evidence>
<keyword evidence="4 12" id="KW-0812">Transmembrane</keyword>
<keyword evidence="2" id="KW-0813">Transport</keyword>
<evidence type="ECO:0000313" key="15">
    <source>
        <dbReference type="EMBL" id="VDI50060.1"/>
    </source>
</evidence>
<evidence type="ECO:0000256" key="6">
    <source>
        <dbReference type="ARBA" id="ARBA00022882"/>
    </source>
</evidence>
<dbReference type="PANTHER" id="PTHR11537:SF252">
    <property type="entry name" value="POTASSIUM VOLTAGE-GATED CHANNEL PROTEIN SHAW"/>
    <property type="match status" value="1"/>
</dbReference>
<evidence type="ECO:0000256" key="8">
    <source>
        <dbReference type="ARBA" id="ARBA00022989"/>
    </source>
</evidence>
<dbReference type="InterPro" id="IPR003131">
    <property type="entry name" value="T1-type_BTB"/>
</dbReference>
<evidence type="ECO:0000256" key="10">
    <source>
        <dbReference type="ARBA" id="ARBA00023136"/>
    </source>
</evidence>
<dbReference type="PANTHER" id="PTHR11537">
    <property type="entry name" value="VOLTAGE-GATED POTASSIUM CHANNEL"/>
    <property type="match status" value="1"/>
</dbReference>
<dbReference type="InterPro" id="IPR027359">
    <property type="entry name" value="Volt_channel_dom_sf"/>
</dbReference>
<dbReference type="Gene3D" id="1.20.120.350">
    <property type="entry name" value="Voltage-gated potassium channels. Chain C"/>
    <property type="match status" value="1"/>
</dbReference>
<feature type="transmembrane region" description="Helical" evidence="12">
    <location>
        <begin position="231"/>
        <end position="253"/>
    </location>
</feature>
<evidence type="ECO:0000256" key="3">
    <source>
        <dbReference type="ARBA" id="ARBA00022538"/>
    </source>
</evidence>
<dbReference type="InterPro" id="IPR005821">
    <property type="entry name" value="Ion_trans_dom"/>
</dbReference>
<dbReference type="OrthoDB" id="6064518at2759"/>
<keyword evidence="16" id="KW-1185">Reference proteome</keyword>
<evidence type="ECO:0000259" key="13">
    <source>
        <dbReference type="Pfam" id="PF00520"/>
    </source>
</evidence>
<proteinExistence type="predicted"/>
<sequence length="459" mass="52424">MEEKRIEIDVNGKKFKISQDIVDKIILSDCEASKIFLNKKSTEDNVVYFERNAGLFGSILCYYQGRTLHVPSGFCPGEFKDELKFWGIDPKHLSKCCMGQFITFCDDQDVLQILENDQIKKEQNKTELITRKESEGMWKCIQSKGWLVLEEPSTSILAKVYFFTSALFVLASIFGLVCQTHPSFRRKLIQSEWEEYFGDDFDAYKGHFDGSNTANTTIPPLPEMVSTKLDYLYYIEFITVAYFTVEIITRFVLFPYKCTSFFCDFLNLVDIFSLVVMFSIYFANLANPKDKYEKSIFDIIHCLQIVRIFRLFRLVKNFTGFRVLMYAVRASGFEVLLMSMFLVVAMLMFGAFAFFSGDTAFPSIPDSFGWAVVTMTTVGYGDMVPTIGLSKCIGGLCAITGVCLLAVIIPIFVNNFGMFYNYSKVWRTASENDYANVSKARPNSCHKIVPHTKVTPQSI</sequence>
<dbReference type="GO" id="GO:0001508">
    <property type="term" value="P:action potential"/>
    <property type="evidence" value="ECO:0007669"/>
    <property type="project" value="TreeGrafter"/>
</dbReference>
<dbReference type="InterPro" id="IPR011333">
    <property type="entry name" value="SKP1/BTB/POZ_sf"/>
</dbReference>
<accession>A0A8B6FI48</accession>
<comment type="caution">
    <text evidence="15">The sequence shown here is derived from an EMBL/GenBank/DDBJ whole genome shotgun (WGS) entry which is preliminary data.</text>
</comment>
<keyword evidence="11" id="KW-0407">Ion channel</keyword>
<keyword evidence="6" id="KW-0851">Voltage-gated channel</keyword>
<keyword evidence="3" id="KW-0633">Potassium transport</keyword>
<feature type="domain" description="Ion transport" evidence="13">
    <location>
        <begin position="166"/>
        <end position="422"/>
    </location>
</feature>
<keyword evidence="8 12" id="KW-1133">Transmembrane helix</keyword>
<evidence type="ECO:0008006" key="17">
    <source>
        <dbReference type="Google" id="ProtNLM"/>
    </source>
</evidence>
<evidence type="ECO:0000259" key="14">
    <source>
        <dbReference type="Pfam" id="PF02214"/>
    </source>
</evidence>
<keyword evidence="10 12" id="KW-0472">Membrane</keyword>
<evidence type="ECO:0000256" key="1">
    <source>
        <dbReference type="ARBA" id="ARBA00004141"/>
    </source>
</evidence>
<dbReference type="SUPFAM" id="SSF81324">
    <property type="entry name" value="Voltage-gated potassium channels"/>
    <property type="match status" value="1"/>
</dbReference>
<evidence type="ECO:0000256" key="2">
    <source>
        <dbReference type="ARBA" id="ARBA00022448"/>
    </source>
</evidence>
<keyword evidence="5" id="KW-0631">Potassium channel</keyword>
<dbReference type="InterPro" id="IPR028325">
    <property type="entry name" value="VG_K_chnl"/>
</dbReference>
<dbReference type="AlphaFoldDB" id="A0A8B6FI48"/>
<keyword evidence="7" id="KW-0630">Potassium</keyword>
<dbReference type="InterPro" id="IPR003974">
    <property type="entry name" value="K_chnl_volt-dep_Kv3"/>
</dbReference>
<dbReference type="PRINTS" id="PR01498">
    <property type="entry name" value="SHAWCHANNEL"/>
</dbReference>
<dbReference type="SUPFAM" id="SSF54695">
    <property type="entry name" value="POZ domain"/>
    <property type="match status" value="1"/>
</dbReference>
<dbReference type="GO" id="GO:0005251">
    <property type="term" value="F:delayed rectifier potassium channel activity"/>
    <property type="evidence" value="ECO:0007669"/>
    <property type="project" value="TreeGrafter"/>
</dbReference>
<organism evidence="15 16">
    <name type="scientific">Mytilus galloprovincialis</name>
    <name type="common">Mediterranean mussel</name>
    <dbReference type="NCBI Taxonomy" id="29158"/>
    <lineage>
        <taxon>Eukaryota</taxon>
        <taxon>Metazoa</taxon>
        <taxon>Spiralia</taxon>
        <taxon>Lophotrochozoa</taxon>
        <taxon>Mollusca</taxon>
        <taxon>Bivalvia</taxon>
        <taxon>Autobranchia</taxon>
        <taxon>Pteriomorphia</taxon>
        <taxon>Mytilida</taxon>
        <taxon>Mytiloidea</taxon>
        <taxon>Mytilidae</taxon>
        <taxon>Mytilinae</taxon>
        <taxon>Mytilus</taxon>
    </lineage>
</organism>
<feature type="transmembrane region" description="Helical" evidence="12">
    <location>
        <begin position="160"/>
        <end position="177"/>
    </location>
</feature>
<evidence type="ECO:0000256" key="4">
    <source>
        <dbReference type="ARBA" id="ARBA00022692"/>
    </source>
</evidence>
<dbReference type="Gene3D" id="1.10.287.70">
    <property type="match status" value="1"/>
</dbReference>
<comment type="subcellular location">
    <subcellularLocation>
        <location evidence="1">Membrane</location>
        <topology evidence="1">Multi-pass membrane protein</topology>
    </subcellularLocation>
</comment>
<evidence type="ECO:0000256" key="9">
    <source>
        <dbReference type="ARBA" id="ARBA00023065"/>
    </source>
</evidence>
<evidence type="ECO:0000256" key="5">
    <source>
        <dbReference type="ARBA" id="ARBA00022826"/>
    </source>
</evidence>
<gene>
    <name evidence="15" type="ORF">MGAL_10B031449</name>
</gene>
<evidence type="ECO:0000256" key="12">
    <source>
        <dbReference type="SAM" id="Phobius"/>
    </source>
</evidence>
<feature type="domain" description="Potassium channel tetramerisation-type BTB" evidence="14">
    <location>
        <begin position="6"/>
        <end position="96"/>
    </location>
</feature>
<name>A0A8B6FI48_MYTGA</name>
<dbReference type="Pfam" id="PF00520">
    <property type="entry name" value="Ion_trans"/>
    <property type="match status" value="1"/>
</dbReference>
<feature type="transmembrane region" description="Helical" evidence="12">
    <location>
        <begin position="333"/>
        <end position="355"/>
    </location>
</feature>
<keyword evidence="9" id="KW-0406">Ion transport</keyword>
<dbReference type="EMBL" id="UYJE01006908">
    <property type="protein sequence ID" value="VDI50060.1"/>
    <property type="molecule type" value="Genomic_DNA"/>
</dbReference>
<evidence type="ECO:0000313" key="16">
    <source>
        <dbReference type="Proteomes" id="UP000596742"/>
    </source>
</evidence>
<feature type="transmembrane region" description="Helical" evidence="12">
    <location>
        <begin position="392"/>
        <end position="413"/>
    </location>
</feature>
<dbReference type="Proteomes" id="UP000596742">
    <property type="component" value="Unassembled WGS sequence"/>
</dbReference>
<reference evidence="15" key="1">
    <citation type="submission" date="2018-11" db="EMBL/GenBank/DDBJ databases">
        <authorList>
            <person name="Alioto T."/>
            <person name="Alioto T."/>
        </authorList>
    </citation>
    <scope>NUCLEOTIDE SEQUENCE</scope>
</reference>
<feature type="transmembrane region" description="Helical" evidence="12">
    <location>
        <begin position="367"/>
        <end position="385"/>
    </location>
</feature>
<dbReference type="GO" id="GO:0008076">
    <property type="term" value="C:voltage-gated potassium channel complex"/>
    <property type="evidence" value="ECO:0007669"/>
    <property type="project" value="InterPro"/>
</dbReference>